<sequence>MRCNSSIGGKLTIQTIAKRKCHAKQSLWSPEELINCVKTGSH</sequence>
<proteinExistence type="predicted"/>
<dbReference type="AlphaFoldDB" id="A0A0E9PPP4"/>
<name>A0A0E9PPP4_ANGAN</name>
<protein>
    <submittedName>
        <fullName evidence="1">Uncharacterized protein</fullName>
    </submittedName>
</protein>
<reference evidence="1" key="1">
    <citation type="submission" date="2014-11" db="EMBL/GenBank/DDBJ databases">
        <authorList>
            <person name="Amaro Gonzalez C."/>
        </authorList>
    </citation>
    <scope>NUCLEOTIDE SEQUENCE</scope>
</reference>
<organism evidence="1">
    <name type="scientific">Anguilla anguilla</name>
    <name type="common">European freshwater eel</name>
    <name type="synonym">Muraena anguilla</name>
    <dbReference type="NCBI Taxonomy" id="7936"/>
    <lineage>
        <taxon>Eukaryota</taxon>
        <taxon>Metazoa</taxon>
        <taxon>Chordata</taxon>
        <taxon>Craniata</taxon>
        <taxon>Vertebrata</taxon>
        <taxon>Euteleostomi</taxon>
        <taxon>Actinopterygii</taxon>
        <taxon>Neopterygii</taxon>
        <taxon>Teleostei</taxon>
        <taxon>Anguilliformes</taxon>
        <taxon>Anguillidae</taxon>
        <taxon>Anguilla</taxon>
    </lineage>
</organism>
<dbReference type="EMBL" id="GBXM01101961">
    <property type="protein sequence ID" value="JAH06616.1"/>
    <property type="molecule type" value="Transcribed_RNA"/>
</dbReference>
<reference evidence="1" key="2">
    <citation type="journal article" date="2015" name="Fish Shellfish Immunol.">
        <title>Early steps in the European eel (Anguilla anguilla)-Vibrio vulnificus interaction in the gills: Role of the RtxA13 toxin.</title>
        <authorList>
            <person name="Callol A."/>
            <person name="Pajuelo D."/>
            <person name="Ebbesson L."/>
            <person name="Teles M."/>
            <person name="MacKenzie S."/>
            <person name="Amaro C."/>
        </authorList>
    </citation>
    <scope>NUCLEOTIDE SEQUENCE</scope>
</reference>
<accession>A0A0E9PPP4</accession>
<evidence type="ECO:0000313" key="1">
    <source>
        <dbReference type="EMBL" id="JAH06616.1"/>
    </source>
</evidence>